<keyword evidence="4" id="KW-0732">Signal</keyword>
<keyword evidence="1" id="KW-0175">Coiled coil</keyword>
<evidence type="ECO:0000256" key="2">
    <source>
        <dbReference type="SAM" id="MobiDB-lite"/>
    </source>
</evidence>
<organism evidence="5 6">
    <name type="scientific">Bodo saltans</name>
    <name type="common">Flagellated protozoan</name>
    <dbReference type="NCBI Taxonomy" id="75058"/>
    <lineage>
        <taxon>Eukaryota</taxon>
        <taxon>Discoba</taxon>
        <taxon>Euglenozoa</taxon>
        <taxon>Kinetoplastea</taxon>
        <taxon>Metakinetoplastina</taxon>
        <taxon>Eubodonida</taxon>
        <taxon>Bodonidae</taxon>
        <taxon>Bodo</taxon>
    </lineage>
</organism>
<feature type="compositionally biased region" description="Low complexity" evidence="2">
    <location>
        <begin position="657"/>
        <end position="668"/>
    </location>
</feature>
<feature type="transmembrane region" description="Helical" evidence="3">
    <location>
        <begin position="518"/>
        <end position="537"/>
    </location>
</feature>
<keyword evidence="6" id="KW-1185">Reference proteome</keyword>
<dbReference type="EMBL" id="CYKH01000289">
    <property type="protein sequence ID" value="CUF29414.1"/>
    <property type="molecule type" value="Genomic_DNA"/>
</dbReference>
<feature type="region of interest" description="Disordered" evidence="2">
    <location>
        <begin position="595"/>
        <end position="614"/>
    </location>
</feature>
<feature type="transmembrane region" description="Helical" evidence="3">
    <location>
        <begin position="172"/>
        <end position="195"/>
    </location>
</feature>
<feature type="signal peptide" evidence="4">
    <location>
        <begin position="1"/>
        <end position="23"/>
    </location>
</feature>
<accession>A0A0S4ISP9</accession>
<keyword evidence="3" id="KW-1133">Transmembrane helix</keyword>
<dbReference type="VEuPathDB" id="TriTrypDB:BSAL_61120"/>
<keyword evidence="3" id="KW-0472">Membrane</keyword>
<feature type="compositionally biased region" description="Acidic residues" evidence="2">
    <location>
        <begin position="645"/>
        <end position="654"/>
    </location>
</feature>
<feature type="coiled-coil region" evidence="1">
    <location>
        <begin position="614"/>
        <end position="641"/>
    </location>
</feature>
<feature type="transmembrane region" description="Helical" evidence="3">
    <location>
        <begin position="360"/>
        <end position="381"/>
    </location>
</feature>
<reference evidence="6" key="1">
    <citation type="submission" date="2015-09" db="EMBL/GenBank/DDBJ databases">
        <authorList>
            <consortium name="Pathogen Informatics"/>
        </authorList>
    </citation>
    <scope>NUCLEOTIDE SEQUENCE [LARGE SCALE GENOMIC DNA]</scope>
    <source>
        <strain evidence="6">Lake Konstanz</strain>
    </source>
</reference>
<evidence type="ECO:0000313" key="5">
    <source>
        <dbReference type="EMBL" id="CUF29414.1"/>
    </source>
</evidence>
<dbReference type="Proteomes" id="UP000051952">
    <property type="component" value="Unassembled WGS sequence"/>
</dbReference>
<gene>
    <name evidence="5" type="ORF">BSAL_61120</name>
</gene>
<protein>
    <submittedName>
        <fullName evidence="5">Membrane-associated protein, putative</fullName>
    </submittedName>
</protein>
<feature type="transmembrane region" description="Helical" evidence="3">
    <location>
        <begin position="487"/>
        <end position="506"/>
    </location>
</feature>
<evidence type="ECO:0000313" key="6">
    <source>
        <dbReference type="Proteomes" id="UP000051952"/>
    </source>
</evidence>
<proteinExistence type="predicted"/>
<evidence type="ECO:0000256" key="4">
    <source>
        <dbReference type="SAM" id="SignalP"/>
    </source>
</evidence>
<name>A0A0S4ISP9_BODSA</name>
<evidence type="ECO:0000256" key="3">
    <source>
        <dbReference type="SAM" id="Phobius"/>
    </source>
</evidence>
<sequence>MSCFKRIVMISLMLLLLFSIASAAPTFTLTNNNYAGVQFQKPNVFPQTTLTLTIGGGYYFNNSALCTDYMSNFAVTGPGWIFTMTTPSSINYLQAAPGESNESATRFSVISLGIVADVNFQSQGAYTIRVPWNCTADYDFTNASSPRGIVPLSANFTITQGRRSSVGRLTTFIVLLSAGTCILAALLASSVPLLLTQLQSLMTSPACGPIAVQEEFEVLQYLLVPFDFRTMFGTLGLTPSSRLLLVATALILIVFIMEGMRYIVETRLVCQDLRIPADEFWLPLRSVNQGIPDFIMEDPPIMMESRSGSAEKLEASPTAVAEGLAANESFLMPSKPADERRAHCHNFIHDYRGAPNPPHYCFVILLALMLGVTHVAIVTAFVEKSGVVLSALALGLMLLFSLGPVAISMSITRDHTVFWCPYSTQRGSLPTVVQPDGVWGPNATREAYAPFLSCWRKGCKGMSPFAYLLCLLAAISSSITTNSTSNALLQTGIMSFSVALLCALCVAVRPFRMPVSNLLCNGALMSTFASSVLQSTFNSRTGAGSEEVYISESQFMNRYSYGLLICGAVSGLLLAIAGVCEFAVRLWELRRGRERRAGREGEKHRRQRKLQGSVRASRIERQQFQETVKELMEEVVLYAQKGAQDDENDDDDQESTAAQKKGGRARAASIWRRGHQEVEASDAHPPSLADYLVQDFDSLPLETREEMLLADEREDGRNTRARIKTMIRQNPRDMDRSYVQHKVPPFLSTVSVEVDKNSKDAKPDYVL</sequence>
<feature type="region of interest" description="Disordered" evidence="2">
    <location>
        <begin position="642"/>
        <end position="685"/>
    </location>
</feature>
<dbReference type="AlphaFoldDB" id="A0A0S4ISP9"/>
<feature type="transmembrane region" description="Helical" evidence="3">
    <location>
        <begin position="243"/>
        <end position="264"/>
    </location>
</feature>
<feature type="transmembrane region" description="Helical" evidence="3">
    <location>
        <begin position="387"/>
        <end position="407"/>
    </location>
</feature>
<feature type="transmembrane region" description="Helical" evidence="3">
    <location>
        <begin position="561"/>
        <end position="587"/>
    </location>
</feature>
<keyword evidence="3" id="KW-0812">Transmembrane</keyword>
<feature type="chain" id="PRO_5006621594" evidence="4">
    <location>
        <begin position="24"/>
        <end position="767"/>
    </location>
</feature>
<evidence type="ECO:0000256" key="1">
    <source>
        <dbReference type="SAM" id="Coils"/>
    </source>
</evidence>
<feature type="transmembrane region" description="Helical" evidence="3">
    <location>
        <begin position="465"/>
        <end position="481"/>
    </location>
</feature>